<accession>A0A394DFC9</accession>
<dbReference type="OrthoDB" id="1937734at2759"/>
<dbReference type="GO" id="GO:0005634">
    <property type="term" value="C:nucleus"/>
    <property type="evidence" value="ECO:0007669"/>
    <property type="project" value="UniProtKB-SubCell"/>
</dbReference>
<reference evidence="4 5" key="1">
    <citation type="journal article" date="2017" name="Plant Biotechnol. J.">
        <title>A comprehensive draft genome sequence for lupin (Lupinus angustifolius), an emerging health food: insights into plant-microbe interactions and legume evolution.</title>
        <authorList>
            <person name="Hane J.K."/>
            <person name="Ming Y."/>
            <person name="Kamphuis L.G."/>
            <person name="Nelson M.N."/>
            <person name="Garg G."/>
            <person name="Atkins C.A."/>
            <person name="Bayer P.E."/>
            <person name="Bravo A."/>
            <person name="Bringans S."/>
            <person name="Cannon S."/>
            <person name="Edwards D."/>
            <person name="Foley R."/>
            <person name="Gao L.L."/>
            <person name="Harrison M.J."/>
            <person name="Huang W."/>
            <person name="Hurgobin B."/>
            <person name="Li S."/>
            <person name="Liu C.W."/>
            <person name="McGrath A."/>
            <person name="Morahan G."/>
            <person name="Murray J."/>
            <person name="Weller J."/>
            <person name="Jian J."/>
            <person name="Singh K.B."/>
        </authorList>
    </citation>
    <scope>NUCLEOTIDE SEQUENCE [LARGE SCALE GENOMIC DNA]</scope>
    <source>
        <strain evidence="5">cv. Tanjil</strain>
        <tissue evidence="4">Whole plant</tissue>
    </source>
</reference>
<keyword evidence="2" id="KW-1184">Jasmonic acid signaling pathway</keyword>
<dbReference type="InterPro" id="IPR010399">
    <property type="entry name" value="Tify_dom"/>
</dbReference>
<feature type="domain" description="Tify" evidence="3">
    <location>
        <begin position="96"/>
        <end position="131"/>
    </location>
</feature>
<proteinExistence type="inferred from homology"/>
<comment type="function">
    <text evidence="2">Repressor of jasmonate responses.</text>
</comment>
<dbReference type="GO" id="GO:0031347">
    <property type="term" value="P:regulation of defense response"/>
    <property type="evidence" value="ECO:0007669"/>
    <property type="project" value="UniProtKB-UniRule"/>
</dbReference>
<dbReference type="GO" id="GO:2000022">
    <property type="term" value="P:regulation of jasmonic acid mediated signaling pathway"/>
    <property type="evidence" value="ECO:0007669"/>
    <property type="project" value="UniProtKB-UniRule"/>
</dbReference>
<keyword evidence="5" id="KW-1185">Reference proteome</keyword>
<dbReference type="Pfam" id="PF06200">
    <property type="entry name" value="tify"/>
    <property type="match status" value="1"/>
</dbReference>
<dbReference type="SMART" id="SM00979">
    <property type="entry name" value="TIFY"/>
    <property type="match status" value="1"/>
</dbReference>
<dbReference type="EMBL" id="MLAU01032251">
    <property type="protein sequence ID" value="OIW21735.1"/>
    <property type="molecule type" value="Genomic_DNA"/>
</dbReference>
<comment type="domain">
    <text evidence="2">The jas domain is required for interaction with COI1.</text>
</comment>
<dbReference type="PROSITE" id="PS51320">
    <property type="entry name" value="TIFY"/>
    <property type="match status" value="1"/>
</dbReference>
<name>A0A394DFC9_LUPAN</name>
<evidence type="ECO:0000256" key="1">
    <source>
        <dbReference type="ARBA" id="ARBA00008614"/>
    </source>
</evidence>
<dbReference type="InterPro" id="IPR040390">
    <property type="entry name" value="TIFY/JAZ"/>
</dbReference>
<dbReference type="InterPro" id="IPR018467">
    <property type="entry name" value="CCT_CS"/>
</dbReference>
<dbReference type="PANTHER" id="PTHR33077">
    <property type="entry name" value="PROTEIN TIFY 4A-RELATED-RELATED"/>
    <property type="match status" value="1"/>
</dbReference>
<comment type="subcellular location">
    <subcellularLocation>
        <location evidence="2">Nucleus</location>
    </subcellularLocation>
</comment>
<evidence type="ECO:0000256" key="2">
    <source>
        <dbReference type="RuleBase" id="RU369065"/>
    </source>
</evidence>
<comment type="caution">
    <text evidence="4">The sequence shown here is derived from an EMBL/GenBank/DDBJ whole genome shotgun (WGS) entry which is preliminary data.</text>
</comment>
<evidence type="ECO:0000313" key="4">
    <source>
        <dbReference type="EMBL" id="OIW21735.1"/>
    </source>
</evidence>
<dbReference type="Gramene" id="OIW21735">
    <property type="protein sequence ID" value="OIW21735"/>
    <property type="gene ID" value="TanjilG_09072"/>
</dbReference>
<keyword evidence="2" id="KW-0539">Nucleus</keyword>
<dbReference type="GO" id="GO:0009611">
    <property type="term" value="P:response to wounding"/>
    <property type="evidence" value="ECO:0007669"/>
    <property type="project" value="UniProtKB-UniRule"/>
</dbReference>
<evidence type="ECO:0000313" key="5">
    <source>
        <dbReference type="Proteomes" id="UP000188354"/>
    </source>
</evidence>
<gene>
    <name evidence="4" type="ORF">TanjilG_09072</name>
</gene>
<comment type="similarity">
    <text evidence="1 2">Belongs to the TIFY/JAZ family.</text>
</comment>
<dbReference type="PANTHER" id="PTHR33077:SF133">
    <property type="entry name" value="PROTEIN TIFY"/>
    <property type="match status" value="1"/>
</dbReference>
<dbReference type="AlphaFoldDB" id="A0A394DFC9"/>
<dbReference type="KEGG" id="lang:109340476"/>
<sequence>MSTSSEFSDQKPLRLPEKTSFSHTCNLLSQYIKEKGSFGDLNLGITCNTEPSGLPVTSCQSATTMNLFPTKENNMAPKNLTAMDLINSSAVKSANRGPKAAELTIFYGGQVIVFDDFPADKADELMSFAGKGISQSNTYTLSQPSFAHNLVRTSADSCAPVIPQPSLRPPVVCDLPIARKASLHRFLEKRKDRIAAKAPYQITRSMEISNKSVESMSWLGLGSKSHQI</sequence>
<dbReference type="STRING" id="3871.A0A394DFC9"/>
<protein>
    <recommendedName>
        <fullName evidence="2">Protein TIFY</fullName>
    </recommendedName>
    <alternativeName>
        <fullName evidence="2">Jasmonate ZIM domain-containing protein</fullName>
    </alternativeName>
</protein>
<evidence type="ECO:0000259" key="3">
    <source>
        <dbReference type="PROSITE" id="PS51320"/>
    </source>
</evidence>
<organism evidence="4 5">
    <name type="scientific">Lupinus angustifolius</name>
    <name type="common">Narrow-leaved blue lupine</name>
    <dbReference type="NCBI Taxonomy" id="3871"/>
    <lineage>
        <taxon>Eukaryota</taxon>
        <taxon>Viridiplantae</taxon>
        <taxon>Streptophyta</taxon>
        <taxon>Embryophyta</taxon>
        <taxon>Tracheophyta</taxon>
        <taxon>Spermatophyta</taxon>
        <taxon>Magnoliopsida</taxon>
        <taxon>eudicotyledons</taxon>
        <taxon>Gunneridae</taxon>
        <taxon>Pentapetalae</taxon>
        <taxon>rosids</taxon>
        <taxon>fabids</taxon>
        <taxon>Fabales</taxon>
        <taxon>Fabaceae</taxon>
        <taxon>Papilionoideae</taxon>
        <taxon>50 kb inversion clade</taxon>
        <taxon>genistoids sensu lato</taxon>
        <taxon>core genistoids</taxon>
        <taxon>Genisteae</taxon>
        <taxon>Lupinus</taxon>
    </lineage>
</organism>
<dbReference type="Proteomes" id="UP000188354">
    <property type="component" value="Unassembled WGS sequence"/>
</dbReference>
<dbReference type="Pfam" id="PF09425">
    <property type="entry name" value="Jas_motif"/>
    <property type="match status" value="1"/>
</dbReference>